<dbReference type="SUPFAM" id="SSF53383">
    <property type="entry name" value="PLP-dependent transferases"/>
    <property type="match status" value="1"/>
</dbReference>
<proteinExistence type="inferred from homology"/>
<feature type="domain" description="Aminotransferase class I/classII large" evidence="7">
    <location>
        <begin position="51"/>
        <end position="398"/>
    </location>
</feature>
<evidence type="ECO:0000256" key="4">
    <source>
        <dbReference type="ARBA" id="ARBA00022679"/>
    </source>
</evidence>
<dbReference type="STRING" id="1601833.SAMN05518684_10162"/>
<dbReference type="GO" id="GO:0030170">
    <property type="term" value="F:pyridoxal phosphate binding"/>
    <property type="evidence" value="ECO:0007669"/>
    <property type="project" value="InterPro"/>
</dbReference>
<name>A0A1H9NYP5_9BACI</name>
<dbReference type="PRINTS" id="PR00753">
    <property type="entry name" value="ACCSYNTHASE"/>
</dbReference>
<dbReference type="InterPro" id="IPR004838">
    <property type="entry name" value="NHTrfase_class1_PyrdxlP-BS"/>
</dbReference>
<dbReference type="Pfam" id="PF00155">
    <property type="entry name" value="Aminotran_1_2"/>
    <property type="match status" value="1"/>
</dbReference>
<evidence type="ECO:0000256" key="3">
    <source>
        <dbReference type="ARBA" id="ARBA00022576"/>
    </source>
</evidence>
<keyword evidence="9" id="KW-1185">Reference proteome</keyword>
<gene>
    <name evidence="8" type="ORF">SAMN05518684_10162</name>
</gene>
<dbReference type="GO" id="GO:0006520">
    <property type="term" value="P:amino acid metabolic process"/>
    <property type="evidence" value="ECO:0007669"/>
    <property type="project" value="InterPro"/>
</dbReference>
<evidence type="ECO:0000256" key="1">
    <source>
        <dbReference type="ARBA" id="ARBA00001933"/>
    </source>
</evidence>
<dbReference type="PANTHER" id="PTHR46383">
    <property type="entry name" value="ASPARTATE AMINOTRANSFERASE"/>
    <property type="match status" value="1"/>
</dbReference>
<dbReference type="EC" id="2.6.1.-" evidence="6"/>
<evidence type="ECO:0000313" key="9">
    <source>
        <dbReference type="Proteomes" id="UP000198571"/>
    </source>
</evidence>
<reference evidence="9" key="1">
    <citation type="submission" date="2016-10" db="EMBL/GenBank/DDBJ databases">
        <authorList>
            <person name="Varghese N."/>
            <person name="Submissions S."/>
        </authorList>
    </citation>
    <scope>NUCLEOTIDE SEQUENCE [LARGE SCALE GENOMIC DNA]</scope>
    <source>
        <strain evidence="9">S9</strain>
    </source>
</reference>
<dbReference type="GO" id="GO:0008483">
    <property type="term" value="F:transaminase activity"/>
    <property type="evidence" value="ECO:0007669"/>
    <property type="project" value="UniProtKB-KW"/>
</dbReference>
<comment type="cofactor">
    <cofactor evidence="1 6">
        <name>pyridoxal 5'-phosphate</name>
        <dbReference type="ChEBI" id="CHEBI:597326"/>
    </cofactor>
</comment>
<accession>A0A1H9NYP5</accession>
<dbReference type="InterPro" id="IPR015424">
    <property type="entry name" value="PyrdxlP-dep_Trfase"/>
</dbReference>
<evidence type="ECO:0000313" key="8">
    <source>
        <dbReference type="EMBL" id="SER40937.1"/>
    </source>
</evidence>
<protein>
    <recommendedName>
        <fullName evidence="6">Aminotransferase</fullName>
        <ecNumber evidence="6">2.6.1.-</ecNumber>
    </recommendedName>
</protein>
<evidence type="ECO:0000259" key="7">
    <source>
        <dbReference type="Pfam" id="PF00155"/>
    </source>
</evidence>
<comment type="similarity">
    <text evidence="2 6">Belongs to the class-I pyridoxal-phosphate-dependent aminotransferase family.</text>
</comment>
<dbReference type="EMBL" id="FOGT01000001">
    <property type="protein sequence ID" value="SER40937.1"/>
    <property type="molecule type" value="Genomic_DNA"/>
</dbReference>
<keyword evidence="5" id="KW-0663">Pyridoxal phosphate</keyword>
<dbReference type="PANTHER" id="PTHR46383:SF4">
    <property type="entry name" value="AMINOTRANSFERASE"/>
    <property type="match status" value="1"/>
</dbReference>
<evidence type="ECO:0000256" key="6">
    <source>
        <dbReference type="RuleBase" id="RU000481"/>
    </source>
</evidence>
<dbReference type="Proteomes" id="UP000198571">
    <property type="component" value="Unassembled WGS sequence"/>
</dbReference>
<dbReference type="PROSITE" id="PS00105">
    <property type="entry name" value="AA_TRANSFER_CLASS_1"/>
    <property type="match status" value="1"/>
</dbReference>
<dbReference type="AlphaFoldDB" id="A0A1H9NYP5"/>
<evidence type="ECO:0000256" key="2">
    <source>
        <dbReference type="ARBA" id="ARBA00007441"/>
    </source>
</evidence>
<dbReference type="NCBIfam" id="NF005817">
    <property type="entry name" value="PRK07683.1"/>
    <property type="match status" value="1"/>
</dbReference>
<sequence>MLEDYYSFSPYLKRSIMEAVYMESRINRHAKAIEISGIRQFFNRVQEYPEAVQLTLGQPDFHTPEHVKEAAKEAIDSNKTRYTPNAGLPELRHYACDFVKRKYGLTYKPDTEVIVTTGASQGIDITMRTILEPGDEVLIPAPVYPAYEPIIRLSGANPVLIDTTETEFILTPGQLKEHRTPKTKAVILPYPSNPTGAVLNEEQLKDLADYLKNEDLFVMADEIYSELNYSSVHQSIAGLQGMREKTIVINGLSKSHSMTGWRIGFVFAPEEISRHILKVHQYNVSCASSVSQYAALEAVKNGQNDPLEMKSQYETRRNFMTKKLEEIGIPAVAPSGAFYVFPSIKKAGMSSFDFAVKLLEEEELAVVPGDAFSSFGEGYIRLSYAYSMDELEEALRRLDKFWKKII</sequence>
<dbReference type="Gene3D" id="3.90.1150.10">
    <property type="entry name" value="Aspartate Aminotransferase, domain 1"/>
    <property type="match status" value="1"/>
</dbReference>
<keyword evidence="3 6" id="KW-0032">Aminotransferase</keyword>
<dbReference type="InterPro" id="IPR004839">
    <property type="entry name" value="Aminotransferase_I/II_large"/>
</dbReference>
<dbReference type="InterPro" id="IPR050596">
    <property type="entry name" value="AspAT/PAT-like"/>
</dbReference>
<dbReference type="CDD" id="cd00609">
    <property type="entry name" value="AAT_like"/>
    <property type="match status" value="1"/>
</dbReference>
<dbReference type="Gene3D" id="3.40.640.10">
    <property type="entry name" value="Type I PLP-dependent aspartate aminotransferase-like (Major domain)"/>
    <property type="match status" value="1"/>
</dbReference>
<organism evidence="8 9">
    <name type="scientific">Salipaludibacillus aurantiacus</name>
    <dbReference type="NCBI Taxonomy" id="1601833"/>
    <lineage>
        <taxon>Bacteria</taxon>
        <taxon>Bacillati</taxon>
        <taxon>Bacillota</taxon>
        <taxon>Bacilli</taxon>
        <taxon>Bacillales</taxon>
        <taxon>Bacillaceae</taxon>
    </lineage>
</organism>
<dbReference type="InterPro" id="IPR015421">
    <property type="entry name" value="PyrdxlP-dep_Trfase_major"/>
</dbReference>
<dbReference type="InterPro" id="IPR015422">
    <property type="entry name" value="PyrdxlP-dep_Trfase_small"/>
</dbReference>
<keyword evidence="4 6" id="KW-0808">Transferase</keyword>
<evidence type="ECO:0000256" key="5">
    <source>
        <dbReference type="ARBA" id="ARBA00022898"/>
    </source>
</evidence>
<dbReference type="FunFam" id="3.40.640.10:FF:000033">
    <property type="entry name" value="Aspartate aminotransferase"/>
    <property type="match status" value="1"/>
</dbReference>